<evidence type="ECO:0000256" key="6">
    <source>
        <dbReference type="ARBA" id="ARBA00022840"/>
    </source>
</evidence>
<evidence type="ECO:0000256" key="3">
    <source>
        <dbReference type="ARBA" id="ARBA00022490"/>
    </source>
</evidence>
<feature type="domain" description="Aminoacyl-transfer RNA synthetases class-II family profile" evidence="10">
    <location>
        <begin position="5"/>
        <end position="469"/>
    </location>
</feature>
<dbReference type="Gene3D" id="3.40.50.800">
    <property type="entry name" value="Anticodon-binding domain"/>
    <property type="match status" value="1"/>
</dbReference>
<dbReference type="RefSeq" id="WP_014287816.1">
    <property type="nucleotide sequence ID" value="NC_016645.1"/>
</dbReference>
<keyword evidence="7" id="KW-0648">Protein biosynthesis</keyword>
<dbReference type="InterPro" id="IPR027031">
    <property type="entry name" value="Gly-tRNA_synthase/POLG2"/>
</dbReference>
<dbReference type="InterPro" id="IPR006195">
    <property type="entry name" value="aa-tRNA-synth_II"/>
</dbReference>
<dbReference type="GO" id="GO:0005737">
    <property type="term" value="C:cytoplasm"/>
    <property type="evidence" value="ECO:0007669"/>
    <property type="project" value="InterPro"/>
</dbReference>
<dbReference type="BioCyc" id="PSP1104324:GJSN-526-MONOMER"/>
<evidence type="ECO:0000313" key="11">
    <source>
        <dbReference type="EMBL" id="AET31988.1"/>
    </source>
</evidence>
<dbReference type="SUPFAM" id="SSF55681">
    <property type="entry name" value="Class II aaRS and biotin synthetases"/>
    <property type="match status" value="1"/>
</dbReference>
<dbReference type="InterPro" id="IPR033731">
    <property type="entry name" value="GlyRS-like_core"/>
</dbReference>
<dbReference type="SUPFAM" id="SSF52954">
    <property type="entry name" value="Class II aaRS ABD-related"/>
    <property type="match status" value="1"/>
</dbReference>
<dbReference type="GO" id="GO:0006426">
    <property type="term" value="P:glycyl-tRNA aminoacylation"/>
    <property type="evidence" value="ECO:0007669"/>
    <property type="project" value="InterPro"/>
</dbReference>
<dbReference type="Proteomes" id="UP000005867">
    <property type="component" value="Chromosome"/>
</dbReference>
<dbReference type="NCBIfam" id="NF003211">
    <property type="entry name" value="PRK04173.1"/>
    <property type="match status" value="1"/>
</dbReference>
<dbReference type="STRING" id="1104324.P186_0536"/>
<dbReference type="HOGENOM" id="CLU_015515_1_2_2"/>
<protein>
    <recommendedName>
        <fullName evidence="2">glycine--tRNA ligase</fullName>
        <ecNumber evidence="2">6.1.1.14</ecNumber>
    </recommendedName>
    <alternativeName>
        <fullName evidence="9">Diadenosine tetraphosphate synthetase</fullName>
    </alternativeName>
</protein>
<keyword evidence="4" id="KW-0436">Ligase</keyword>
<evidence type="ECO:0000256" key="5">
    <source>
        <dbReference type="ARBA" id="ARBA00022741"/>
    </source>
</evidence>
<dbReference type="EC" id="6.1.1.14" evidence="2"/>
<name>G7VH85_9CREN</name>
<dbReference type="InterPro" id="IPR002315">
    <property type="entry name" value="tRNA-synt_gly"/>
</dbReference>
<dbReference type="KEGG" id="pyr:P186_0536"/>
<evidence type="ECO:0000256" key="4">
    <source>
        <dbReference type="ARBA" id="ARBA00022598"/>
    </source>
</evidence>
<dbReference type="EMBL" id="CP003098">
    <property type="protein sequence ID" value="AET31988.1"/>
    <property type="molecule type" value="Genomic_DNA"/>
</dbReference>
<evidence type="ECO:0000256" key="2">
    <source>
        <dbReference type="ARBA" id="ARBA00012829"/>
    </source>
</evidence>
<dbReference type="OrthoDB" id="6113at2157"/>
<dbReference type="InterPro" id="IPR045864">
    <property type="entry name" value="aa-tRNA-synth_II/BPL/LPL"/>
</dbReference>
<dbReference type="PANTHER" id="PTHR10745:SF0">
    <property type="entry name" value="GLYCINE--TRNA LIGASE"/>
    <property type="match status" value="1"/>
</dbReference>
<dbReference type="CDD" id="cd00774">
    <property type="entry name" value="GlyRS-like_core"/>
    <property type="match status" value="1"/>
</dbReference>
<dbReference type="Pfam" id="PF03129">
    <property type="entry name" value="HGTP_anticodon"/>
    <property type="match status" value="1"/>
</dbReference>
<keyword evidence="12" id="KW-1185">Reference proteome</keyword>
<gene>
    <name evidence="11" type="ORF">P186_0536</name>
</gene>
<dbReference type="PROSITE" id="PS50862">
    <property type="entry name" value="AA_TRNA_LIGASE_II"/>
    <property type="match status" value="1"/>
</dbReference>
<dbReference type="InterPro" id="IPR036621">
    <property type="entry name" value="Anticodon-bd_dom_sf"/>
</dbReference>
<sequence>MRRAELLEEIVKRRLLYWPSAEIYGGVGGFYDYGPLGVQLRRNIVEKWRRMFVLPYQDIIIEVETPIVMPEPVFKASGHLDHFTDYLVTCTKCGRKYRADHLVEEELGRRGLKISTEGLSAAELERLIDEHKIVCPNCGGPLGRVESFNLLFKTTIGPYSDSAGYLRPETAQGMFVAFPRLAEYVGRRNPFGVAQIGRVARNEISPRGGLMRLREFTQMEIELFFDPQNPRCPYFAEVENMEVPIVPEELVAKGVTDPVFATAREVVEKGYANEWMAFFMALAARFLRELGVPLERQKFLGKLPHERAHYSAKSYDQMVLTERFGWVEVSGHAYRTDYDLSGHGKYSGREMYLERRLPEPREVEVVRLYPNPTAIREKYGDKIGEVVKALKENEELVLAAFRRGEPQVEVGGYVVTRDMVYIKTERRKTDLEKFIPHVVEPSFGLDRIMYVTLESAVVEEGGRVYLRLPPDVAPVNLCILPIVKRGDYVEIGRSLWRNLAGEGYVAIYEDEGTIGSRYAACDEIGAPLAVTIDEKTPVDGTVTVRDRDSRRQVRVKLRDVAAFVSMVRRGLSFDEVARELNAAPV</sequence>
<evidence type="ECO:0000256" key="8">
    <source>
        <dbReference type="ARBA" id="ARBA00023146"/>
    </source>
</evidence>
<evidence type="ECO:0000256" key="9">
    <source>
        <dbReference type="ARBA" id="ARBA00030057"/>
    </source>
</evidence>
<evidence type="ECO:0000256" key="7">
    <source>
        <dbReference type="ARBA" id="ARBA00022917"/>
    </source>
</evidence>
<proteinExistence type="inferred from homology"/>
<dbReference type="GO" id="GO:0005524">
    <property type="term" value="F:ATP binding"/>
    <property type="evidence" value="ECO:0007669"/>
    <property type="project" value="UniProtKB-KW"/>
</dbReference>
<evidence type="ECO:0000256" key="1">
    <source>
        <dbReference type="ARBA" id="ARBA00008226"/>
    </source>
</evidence>
<dbReference type="NCBIfam" id="TIGR00389">
    <property type="entry name" value="glyS_dimeric"/>
    <property type="match status" value="1"/>
</dbReference>
<keyword evidence="3" id="KW-0963">Cytoplasm</keyword>
<comment type="similarity">
    <text evidence="1">Belongs to the class-II aminoacyl-tRNA synthetase family.</text>
</comment>
<evidence type="ECO:0000313" key="12">
    <source>
        <dbReference type="Proteomes" id="UP000005867"/>
    </source>
</evidence>
<dbReference type="Gene3D" id="3.30.40.230">
    <property type="match status" value="1"/>
</dbReference>
<dbReference type="InterPro" id="IPR004154">
    <property type="entry name" value="Anticodon-bd"/>
</dbReference>
<reference evidence="11 12" key="1">
    <citation type="journal article" date="2012" name="J. Bacteriol.">
        <title>Complete genome sequence of strain 1860, a crenarchaeon of the genus pyrobaculum able to grow with various electron acceptors.</title>
        <authorList>
            <person name="Mardanov A.V."/>
            <person name="Gumerov V.M."/>
            <person name="Slobodkina G.B."/>
            <person name="Beletsky A.V."/>
            <person name="Bonch-Osmolovskaya E.A."/>
            <person name="Ravin N.V."/>
            <person name="Skryabin K.G."/>
        </authorList>
    </citation>
    <scope>NUCLEOTIDE SEQUENCE [LARGE SCALE GENOMIC DNA]</scope>
    <source>
        <strain evidence="11 12">1860</strain>
    </source>
</reference>
<dbReference type="PRINTS" id="PR01043">
    <property type="entry name" value="TRNASYNTHGLY"/>
</dbReference>
<dbReference type="FunFam" id="3.30.40.230:FF:000005">
    <property type="entry name" value="Glycine--tRNA ligase"/>
    <property type="match status" value="1"/>
</dbReference>
<dbReference type="eggNOG" id="arCOG00405">
    <property type="taxonomic scope" value="Archaea"/>
</dbReference>
<accession>G7VH85</accession>
<dbReference type="Gene3D" id="3.30.930.10">
    <property type="entry name" value="Bira Bifunctional Protein, Domain 2"/>
    <property type="match status" value="1"/>
</dbReference>
<evidence type="ECO:0000259" key="10">
    <source>
        <dbReference type="PROSITE" id="PS50862"/>
    </source>
</evidence>
<keyword evidence="5" id="KW-0547">Nucleotide-binding</keyword>
<dbReference type="GeneID" id="11594802"/>
<dbReference type="GO" id="GO:0004820">
    <property type="term" value="F:glycine-tRNA ligase activity"/>
    <property type="evidence" value="ECO:0007669"/>
    <property type="project" value="UniProtKB-EC"/>
</dbReference>
<dbReference type="PANTHER" id="PTHR10745">
    <property type="entry name" value="GLYCYL-TRNA SYNTHETASE/DNA POLYMERASE SUBUNIT GAMMA-2"/>
    <property type="match status" value="1"/>
</dbReference>
<keyword evidence="6" id="KW-0067">ATP-binding</keyword>
<dbReference type="AlphaFoldDB" id="G7VH85"/>
<keyword evidence="8 11" id="KW-0030">Aminoacyl-tRNA synthetase</keyword>
<organism evidence="11 12">
    <name type="scientific">Pyrobaculum ferrireducens</name>
    <dbReference type="NCBI Taxonomy" id="1104324"/>
    <lineage>
        <taxon>Archaea</taxon>
        <taxon>Thermoproteota</taxon>
        <taxon>Thermoprotei</taxon>
        <taxon>Thermoproteales</taxon>
        <taxon>Thermoproteaceae</taxon>
        <taxon>Pyrobaculum</taxon>
    </lineage>
</organism>